<sequence length="70" mass="7230">MRDEDELAAAKAITKAIRASDEDGLAAAKAGGGCVIVCLCVAKEKGLDARSIKVPTNSNKLADIPMMSIL</sequence>
<dbReference type="Proteomes" id="UP001056120">
    <property type="component" value="Linkage Group LG08"/>
</dbReference>
<reference evidence="2" key="1">
    <citation type="journal article" date="2022" name="Mol. Ecol. Resour.">
        <title>The genomes of chicory, endive, great burdock and yacon provide insights into Asteraceae palaeo-polyploidization history and plant inulin production.</title>
        <authorList>
            <person name="Fan W."/>
            <person name="Wang S."/>
            <person name="Wang H."/>
            <person name="Wang A."/>
            <person name="Jiang F."/>
            <person name="Liu H."/>
            <person name="Zhao H."/>
            <person name="Xu D."/>
            <person name="Zhang Y."/>
        </authorList>
    </citation>
    <scope>NUCLEOTIDE SEQUENCE [LARGE SCALE GENOMIC DNA]</scope>
    <source>
        <strain evidence="2">cv. Yunnan</strain>
    </source>
</reference>
<evidence type="ECO:0000313" key="2">
    <source>
        <dbReference type="Proteomes" id="UP001056120"/>
    </source>
</evidence>
<reference evidence="1 2" key="2">
    <citation type="journal article" date="2022" name="Mol. Ecol. Resour.">
        <title>The genomes of chicory, endive, great burdock and yacon provide insights into Asteraceae paleo-polyploidization history and plant inulin production.</title>
        <authorList>
            <person name="Fan W."/>
            <person name="Wang S."/>
            <person name="Wang H."/>
            <person name="Wang A."/>
            <person name="Jiang F."/>
            <person name="Liu H."/>
            <person name="Zhao H."/>
            <person name="Xu D."/>
            <person name="Zhang Y."/>
        </authorList>
    </citation>
    <scope>NUCLEOTIDE SEQUENCE [LARGE SCALE GENOMIC DNA]</scope>
    <source>
        <strain evidence="2">cv. Yunnan</strain>
        <tissue evidence="1">Leaves</tissue>
    </source>
</reference>
<dbReference type="EMBL" id="CM042025">
    <property type="protein sequence ID" value="KAI3806318.1"/>
    <property type="molecule type" value="Genomic_DNA"/>
</dbReference>
<keyword evidence="2" id="KW-1185">Reference proteome</keyword>
<evidence type="ECO:0000313" key="1">
    <source>
        <dbReference type="EMBL" id="KAI3806318.1"/>
    </source>
</evidence>
<protein>
    <submittedName>
        <fullName evidence="1">Uncharacterized protein</fullName>
    </submittedName>
</protein>
<comment type="caution">
    <text evidence="1">The sequence shown here is derived from an EMBL/GenBank/DDBJ whole genome shotgun (WGS) entry which is preliminary data.</text>
</comment>
<gene>
    <name evidence="1" type="ORF">L1987_22217</name>
</gene>
<accession>A0ACB9IDJ3</accession>
<proteinExistence type="predicted"/>
<name>A0ACB9IDJ3_9ASTR</name>
<organism evidence="1 2">
    <name type="scientific">Smallanthus sonchifolius</name>
    <dbReference type="NCBI Taxonomy" id="185202"/>
    <lineage>
        <taxon>Eukaryota</taxon>
        <taxon>Viridiplantae</taxon>
        <taxon>Streptophyta</taxon>
        <taxon>Embryophyta</taxon>
        <taxon>Tracheophyta</taxon>
        <taxon>Spermatophyta</taxon>
        <taxon>Magnoliopsida</taxon>
        <taxon>eudicotyledons</taxon>
        <taxon>Gunneridae</taxon>
        <taxon>Pentapetalae</taxon>
        <taxon>asterids</taxon>
        <taxon>campanulids</taxon>
        <taxon>Asterales</taxon>
        <taxon>Asteraceae</taxon>
        <taxon>Asteroideae</taxon>
        <taxon>Heliantheae alliance</taxon>
        <taxon>Millerieae</taxon>
        <taxon>Smallanthus</taxon>
    </lineage>
</organism>